<dbReference type="AlphaFoldDB" id="A0A2J6WRU6"/>
<dbReference type="Proteomes" id="UP000243376">
    <property type="component" value="Unassembled WGS sequence"/>
</dbReference>
<evidence type="ECO:0000313" key="3">
    <source>
        <dbReference type="Proteomes" id="UP000243376"/>
    </source>
</evidence>
<evidence type="ECO:0000313" key="2">
    <source>
        <dbReference type="EMBL" id="PMP73145.1"/>
    </source>
</evidence>
<feature type="transmembrane region" description="Helical" evidence="1">
    <location>
        <begin position="12"/>
        <end position="44"/>
    </location>
</feature>
<proteinExistence type="predicted"/>
<keyword evidence="1" id="KW-1133">Transmembrane helix</keyword>
<sequence>MGRWVAEPTLLLLVILCSIAIISLIIAPVLSIVALGAAVLLLLWERYRLGRAMRALANRLQSGSLEAKLEVGVGAWGEVCHAMNRLLQRWRAEQHRQRLQPSQPAIQQLETLTILPPVEGKVTPIAVVAVGRLAFTDPLAELRARTQILSESAAHQRALVQWHDGVALLIVGVLLPTPDPIRSAVNVITTIVATAKTAGLPLPPFALSSGNGRVAIVPLLGLYVTGDIITQTAQLVVESSPGTLVCTEEAGMQLRSIALLPLPIVPVTTATYRRRPAASDEILS</sequence>
<keyword evidence="1" id="KW-0812">Transmembrane</keyword>
<accession>A0A2J6WRU6</accession>
<reference evidence="2 3" key="1">
    <citation type="submission" date="2018-01" db="EMBL/GenBank/DDBJ databases">
        <title>Metagenomic assembled genomes from two thermal pools in the Uzon Caldera, Kamchatka, Russia.</title>
        <authorList>
            <person name="Wilkins L."/>
            <person name="Ettinger C."/>
        </authorList>
    </citation>
    <scope>NUCLEOTIDE SEQUENCE [LARGE SCALE GENOMIC DNA]</scope>
    <source>
        <strain evidence="2">ZAV-02</strain>
    </source>
</reference>
<dbReference type="EMBL" id="PNIQ01001106">
    <property type="protein sequence ID" value="PMP73145.1"/>
    <property type="molecule type" value="Genomic_DNA"/>
</dbReference>
<protein>
    <submittedName>
        <fullName evidence="2">DUF3329 domain-containing protein</fullName>
    </submittedName>
</protein>
<name>A0A2J6WRU6_9CHLR</name>
<keyword evidence="1" id="KW-0472">Membrane</keyword>
<comment type="caution">
    <text evidence="2">The sequence shown here is derived from an EMBL/GenBank/DDBJ whole genome shotgun (WGS) entry which is preliminary data.</text>
</comment>
<organism evidence="2 3">
    <name type="scientific">Chloroflexus aggregans</name>
    <dbReference type="NCBI Taxonomy" id="152260"/>
    <lineage>
        <taxon>Bacteria</taxon>
        <taxon>Bacillati</taxon>
        <taxon>Chloroflexota</taxon>
        <taxon>Chloroflexia</taxon>
        <taxon>Chloroflexales</taxon>
        <taxon>Chloroflexineae</taxon>
        <taxon>Chloroflexaceae</taxon>
        <taxon>Chloroflexus</taxon>
    </lineage>
</organism>
<gene>
    <name evidence="2" type="ORF">C0184_16460</name>
</gene>
<evidence type="ECO:0000256" key="1">
    <source>
        <dbReference type="SAM" id="Phobius"/>
    </source>
</evidence>